<keyword evidence="1" id="KW-0547">Nucleotide-binding</keyword>
<keyword evidence="3" id="KW-0067">ATP-binding</keyword>
<dbReference type="SUPFAM" id="SSF160467">
    <property type="entry name" value="PH0987 N-terminal domain-like"/>
    <property type="match status" value="1"/>
</dbReference>
<proteinExistence type="predicted"/>
<dbReference type="Gene3D" id="2.40.100.10">
    <property type="entry name" value="Cyclophilin-like"/>
    <property type="match status" value="1"/>
</dbReference>
<name>A0ABW3CVF9_9FLAO</name>
<organism evidence="5 6">
    <name type="scientific">Sungkyunkwania multivorans</name>
    <dbReference type="NCBI Taxonomy" id="1173618"/>
    <lineage>
        <taxon>Bacteria</taxon>
        <taxon>Pseudomonadati</taxon>
        <taxon>Bacteroidota</taxon>
        <taxon>Flavobacteriia</taxon>
        <taxon>Flavobacteriales</taxon>
        <taxon>Flavobacteriaceae</taxon>
        <taxon>Sungkyunkwania</taxon>
    </lineage>
</organism>
<keyword evidence="2 5" id="KW-0378">Hydrolase</keyword>
<keyword evidence="6" id="KW-1185">Reference proteome</keyword>
<accession>A0ABW3CVF9</accession>
<evidence type="ECO:0000256" key="2">
    <source>
        <dbReference type="ARBA" id="ARBA00022801"/>
    </source>
</evidence>
<dbReference type="NCBIfam" id="TIGR00370">
    <property type="entry name" value="5-oxoprolinase subunit PxpB"/>
    <property type="match status" value="1"/>
</dbReference>
<dbReference type="GO" id="GO:0017168">
    <property type="term" value="F:5-oxoprolinase (ATP-hydrolyzing) activity"/>
    <property type="evidence" value="ECO:0007669"/>
    <property type="project" value="UniProtKB-EC"/>
</dbReference>
<dbReference type="InterPro" id="IPR010016">
    <property type="entry name" value="PxpB"/>
</dbReference>
<dbReference type="SUPFAM" id="SSF50891">
    <property type="entry name" value="Cyclophilin-like"/>
    <property type="match status" value="1"/>
</dbReference>
<feature type="domain" description="Carboxyltransferase" evidence="4">
    <location>
        <begin position="6"/>
        <end position="207"/>
    </location>
</feature>
<dbReference type="Pfam" id="PF02682">
    <property type="entry name" value="CT_C_D"/>
    <property type="match status" value="1"/>
</dbReference>
<dbReference type="PANTHER" id="PTHR34698">
    <property type="entry name" value="5-OXOPROLINASE SUBUNIT B"/>
    <property type="match status" value="1"/>
</dbReference>
<dbReference type="EC" id="3.5.2.9" evidence="5"/>
<sequence>MVRYNLTYKPLGKAAILVEWPKKTSQEQLYDILGFVDNIEKSNIKVIIELNFSYNSLLISYENLKIDFFKLKHMLESVYASIDGQIPRTFKKWKLPVCYEDEFAIDIDDLSMQIGLTKPTIIDVHSKSEYTVFFIGFLPGFLYLHGLPEQLHFPRKSKPRSKVSKGAVGIGGDQTGIYPTTSPGGWHIIGNCPIELFRLNSTKPCFAAPGDIIQFFPVSKNEHTQILSNSSSEKHILEWEVYHG</sequence>
<dbReference type="RefSeq" id="WP_386405261.1">
    <property type="nucleotide sequence ID" value="NZ_JBHTJH010000004.1"/>
</dbReference>
<evidence type="ECO:0000259" key="4">
    <source>
        <dbReference type="SMART" id="SM00796"/>
    </source>
</evidence>
<evidence type="ECO:0000313" key="6">
    <source>
        <dbReference type="Proteomes" id="UP001596978"/>
    </source>
</evidence>
<dbReference type="Proteomes" id="UP001596978">
    <property type="component" value="Unassembled WGS sequence"/>
</dbReference>
<evidence type="ECO:0000256" key="3">
    <source>
        <dbReference type="ARBA" id="ARBA00022840"/>
    </source>
</evidence>
<evidence type="ECO:0000313" key="5">
    <source>
        <dbReference type="EMBL" id="MFD0861718.1"/>
    </source>
</evidence>
<dbReference type="PANTHER" id="PTHR34698:SF2">
    <property type="entry name" value="5-OXOPROLINASE SUBUNIT B"/>
    <property type="match status" value="1"/>
</dbReference>
<gene>
    <name evidence="5" type="primary">pxpB</name>
    <name evidence="5" type="ORF">ACFQ1M_05835</name>
</gene>
<dbReference type="EMBL" id="JBHTJH010000004">
    <property type="protein sequence ID" value="MFD0861718.1"/>
    <property type="molecule type" value="Genomic_DNA"/>
</dbReference>
<reference evidence="6" key="1">
    <citation type="journal article" date="2019" name="Int. J. Syst. Evol. Microbiol.">
        <title>The Global Catalogue of Microorganisms (GCM) 10K type strain sequencing project: providing services to taxonomists for standard genome sequencing and annotation.</title>
        <authorList>
            <consortium name="The Broad Institute Genomics Platform"/>
            <consortium name="The Broad Institute Genome Sequencing Center for Infectious Disease"/>
            <person name="Wu L."/>
            <person name="Ma J."/>
        </authorList>
    </citation>
    <scope>NUCLEOTIDE SEQUENCE [LARGE SCALE GENOMIC DNA]</scope>
    <source>
        <strain evidence="6">CCUG 62952</strain>
    </source>
</reference>
<dbReference type="SMART" id="SM00796">
    <property type="entry name" value="AHS1"/>
    <property type="match status" value="1"/>
</dbReference>
<dbReference type="Gene3D" id="3.30.1360.40">
    <property type="match status" value="1"/>
</dbReference>
<dbReference type="InterPro" id="IPR029000">
    <property type="entry name" value="Cyclophilin-like_dom_sf"/>
</dbReference>
<protein>
    <submittedName>
        <fullName evidence="5">5-oxoprolinase subunit PxpB</fullName>
        <ecNumber evidence="5">3.5.2.9</ecNumber>
    </submittedName>
</protein>
<comment type="caution">
    <text evidence="5">The sequence shown here is derived from an EMBL/GenBank/DDBJ whole genome shotgun (WGS) entry which is preliminary data.</text>
</comment>
<dbReference type="InterPro" id="IPR003833">
    <property type="entry name" value="CT_C_D"/>
</dbReference>
<evidence type="ECO:0000256" key="1">
    <source>
        <dbReference type="ARBA" id="ARBA00022741"/>
    </source>
</evidence>